<dbReference type="Gene3D" id="2.170.150.80">
    <property type="entry name" value="NAC domain"/>
    <property type="match status" value="1"/>
</dbReference>
<dbReference type="Proteomes" id="UP000019116">
    <property type="component" value="Chromosome Un"/>
</dbReference>
<dbReference type="PANTHER" id="PTHR31744">
    <property type="entry name" value="PROTEIN CUP-SHAPED COTYLEDON 2-RELATED"/>
    <property type="match status" value="1"/>
</dbReference>
<evidence type="ECO:0000256" key="2">
    <source>
        <dbReference type="ARBA" id="ARBA00023125"/>
    </source>
</evidence>
<dbReference type="PROSITE" id="PS51005">
    <property type="entry name" value="NAC"/>
    <property type="match status" value="1"/>
</dbReference>
<feature type="domain" description="NAC" evidence="6">
    <location>
        <begin position="6"/>
        <end position="156"/>
    </location>
</feature>
<name>A0A3B6U6Q1_WHEAT</name>
<dbReference type="GeneID" id="123191267"/>
<keyword evidence="4" id="KW-0539">Nucleus</keyword>
<protein>
    <recommendedName>
        <fullName evidence="6">NAC domain-containing protein</fullName>
    </recommendedName>
</protein>
<evidence type="ECO:0000259" key="6">
    <source>
        <dbReference type="PROSITE" id="PS51005"/>
    </source>
</evidence>
<dbReference type="GO" id="GO:0006355">
    <property type="term" value="P:regulation of DNA-templated transcription"/>
    <property type="evidence" value="ECO:0007669"/>
    <property type="project" value="InterPro"/>
</dbReference>
<dbReference type="GO" id="GO:0003677">
    <property type="term" value="F:DNA binding"/>
    <property type="evidence" value="ECO:0007669"/>
    <property type="project" value="UniProtKB-KW"/>
</dbReference>
<feature type="region of interest" description="Disordered" evidence="5">
    <location>
        <begin position="173"/>
        <end position="242"/>
    </location>
</feature>
<keyword evidence="1" id="KW-0805">Transcription regulation</keyword>
<reference evidence="7" key="2">
    <citation type="submission" date="2018-10" db="UniProtKB">
        <authorList>
            <consortium name="EnsemblPlants"/>
        </authorList>
    </citation>
    <scope>IDENTIFICATION</scope>
</reference>
<dbReference type="InterPro" id="IPR036093">
    <property type="entry name" value="NAC_dom_sf"/>
</dbReference>
<dbReference type="Gramene" id="TraesJAG2D03G01313700.1">
    <property type="protein sequence ID" value="TraesJAG2D03G01313700.1"/>
    <property type="gene ID" value="TraesJAG2D03G01313700"/>
</dbReference>
<evidence type="ECO:0000256" key="4">
    <source>
        <dbReference type="ARBA" id="ARBA00023242"/>
    </source>
</evidence>
<dbReference type="Gramene" id="TraesLAC2B03G01029700.1">
    <property type="protein sequence ID" value="TraesLAC2B03G01029700.1"/>
    <property type="gene ID" value="TraesLAC2B03G01029700"/>
</dbReference>
<sequence>MEMPPLPPGYRFHPTDVELTLYYLKRKLLGKKLLCNAVAEVDIYKHAPWDLPAKSSMPTGDLQWYFFCTRGRKYSVGQRANRSTEGGYWKATGKDRQVVYENRTVGMKRTLVFHAGKAPKGTRTDWVMYEYRLVQGEIPDAGVRLDDSVLCKVHKKSGPGPKIGEQYGAPFEEEEEELNDANGNASCLSPSAPPAAPHSAPGPSHGGVLNSVGQKLAAASHGGGDSLSVSPANNGGTSGAGPDRASCLDVNWDSIHVEQLADIIGRLSTNPVSQDGQSSDLTTANQDTEAVFGDSETIFEITDQIVPSSLCSSLCKQCDKCGVRLVDPLLEPAAGEPYVELNDLLSRCRAAGQVADGSSSQAVVVSNGEGPVLDLELKLGVESSDSVGHSSGAVSAAASGSGAPSS</sequence>
<keyword evidence="2" id="KW-0238">DNA-binding</keyword>
<dbReference type="Gramene" id="TraesSTA2D03G01287480.1">
    <property type="protein sequence ID" value="TraesSTA2D03G01287480.1"/>
    <property type="gene ID" value="TraesSTA2D03G01287480"/>
</dbReference>
<keyword evidence="3" id="KW-0804">Transcription</keyword>
<evidence type="ECO:0000313" key="8">
    <source>
        <dbReference type="Proteomes" id="UP000019116"/>
    </source>
</evidence>
<feature type="region of interest" description="Disordered" evidence="5">
    <location>
        <begin position="383"/>
        <end position="406"/>
    </location>
</feature>
<dbReference type="Gramene" id="TraesCSU02G137200.2">
    <property type="protein sequence ID" value="TraesCSU02G137200.2"/>
    <property type="gene ID" value="TraesCSU02G137200"/>
</dbReference>
<dbReference type="OrthoDB" id="645697at2759"/>
<dbReference type="Gramene" id="TraesNOR2A03G00827650.1">
    <property type="protein sequence ID" value="TraesNOR2A03G00827650.1"/>
    <property type="gene ID" value="TraesNOR2A03G00827650"/>
</dbReference>
<dbReference type="AlphaFoldDB" id="A0A3B6U6Q1"/>
<dbReference type="PaxDb" id="4565-Traes_2AL_DB6FB44F8.1"/>
<dbReference type="SMR" id="A0A3B6U6Q1"/>
<dbReference type="Gramene" id="TraesARIUn03G04609910.1">
    <property type="protein sequence ID" value="TraesARIUn03G04609910.1"/>
    <property type="gene ID" value="TraesARIUn03G04609910"/>
</dbReference>
<accession>A0A3B6U6Q1</accession>
<dbReference type="EnsemblPlants" id="TraesCSU02G137200.2">
    <property type="protein sequence ID" value="TraesCSU02G137200.2"/>
    <property type="gene ID" value="TraesCSU02G137200"/>
</dbReference>
<reference evidence="7" key="1">
    <citation type="submission" date="2018-08" db="EMBL/GenBank/DDBJ databases">
        <authorList>
            <person name="Rossello M."/>
        </authorList>
    </citation>
    <scope>NUCLEOTIDE SEQUENCE [LARGE SCALE GENOMIC DNA]</scope>
    <source>
        <strain evidence="7">cv. Chinese Spring</strain>
    </source>
</reference>
<dbReference type="Gramene" id="TraesARIUn03G04609940.1">
    <property type="protein sequence ID" value="TraesARIUn03G04609940.1"/>
    <property type="gene ID" value="TraesARIUn03G04609940"/>
</dbReference>
<feature type="compositionally biased region" description="Low complexity" evidence="5">
    <location>
        <begin position="197"/>
        <end position="207"/>
    </location>
</feature>
<dbReference type="PANTHER" id="PTHR31744:SF210">
    <property type="entry name" value="NAC DOMAIN-CONTAINING PROTEIN 86-LIKE"/>
    <property type="match status" value="1"/>
</dbReference>
<proteinExistence type="predicted"/>
<dbReference type="InterPro" id="IPR003441">
    <property type="entry name" value="NAC-dom"/>
</dbReference>
<dbReference type="RefSeq" id="XP_044460018.1">
    <property type="nucleotide sequence ID" value="XM_044604083.1"/>
</dbReference>
<evidence type="ECO:0000256" key="5">
    <source>
        <dbReference type="SAM" id="MobiDB-lite"/>
    </source>
</evidence>
<evidence type="ECO:0000256" key="3">
    <source>
        <dbReference type="ARBA" id="ARBA00023163"/>
    </source>
</evidence>
<evidence type="ECO:0000313" key="7">
    <source>
        <dbReference type="EnsemblPlants" id="TraesCSU02G137200.2"/>
    </source>
</evidence>
<dbReference type="Pfam" id="PF02365">
    <property type="entry name" value="NAM"/>
    <property type="match status" value="1"/>
</dbReference>
<organism evidence="7">
    <name type="scientific">Triticum aestivum</name>
    <name type="common">Wheat</name>
    <dbReference type="NCBI Taxonomy" id="4565"/>
    <lineage>
        <taxon>Eukaryota</taxon>
        <taxon>Viridiplantae</taxon>
        <taxon>Streptophyta</taxon>
        <taxon>Embryophyta</taxon>
        <taxon>Tracheophyta</taxon>
        <taxon>Spermatophyta</taxon>
        <taxon>Magnoliopsida</taxon>
        <taxon>Liliopsida</taxon>
        <taxon>Poales</taxon>
        <taxon>Poaceae</taxon>
        <taxon>BOP clade</taxon>
        <taxon>Pooideae</taxon>
        <taxon>Triticodae</taxon>
        <taxon>Triticeae</taxon>
        <taxon>Triticinae</taxon>
        <taxon>Triticum</taxon>
    </lineage>
</organism>
<dbReference type="SUPFAM" id="SSF101941">
    <property type="entry name" value="NAC domain"/>
    <property type="match status" value="1"/>
</dbReference>
<gene>
    <name evidence="7" type="primary">LOC123191267</name>
</gene>
<keyword evidence="8" id="KW-1185">Reference proteome</keyword>
<evidence type="ECO:0000256" key="1">
    <source>
        <dbReference type="ARBA" id="ARBA00023015"/>
    </source>
</evidence>
<dbReference type="Gramene" id="TraesLDM2A03G00821580.1">
    <property type="protein sequence ID" value="TraesLDM2A03G00821580.1"/>
    <property type="gene ID" value="TraesLDM2A03G00821580"/>
</dbReference>